<feature type="chain" id="PRO_5031081320" description="Glycosyl transferase family 1" evidence="1">
    <location>
        <begin position="21"/>
        <end position="294"/>
    </location>
</feature>
<name>A0A7Y9FLD9_9SPHN</name>
<organism evidence="2 3">
    <name type="scientific">Sphingomonas melonis</name>
    <dbReference type="NCBI Taxonomy" id="152682"/>
    <lineage>
        <taxon>Bacteria</taxon>
        <taxon>Pseudomonadati</taxon>
        <taxon>Pseudomonadota</taxon>
        <taxon>Alphaproteobacteria</taxon>
        <taxon>Sphingomonadales</taxon>
        <taxon>Sphingomonadaceae</taxon>
        <taxon>Sphingomonas</taxon>
    </lineage>
</organism>
<dbReference type="GO" id="GO:0016788">
    <property type="term" value="F:hydrolase activity, acting on ester bonds"/>
    <property type="evidence" value="ECO:0007669"/>
    <property type="project" value="UniProtKB-ARBA"/>
</dbReference>
<evidence type="ECO:0000313" key="2">
    <source>
        <dbReference type="EMBL" id="NYD89424.1"/>
    </source>
</evidence>
<reference evidence="2 3" key="1">
    <citation type="submission" date="2020-07" db="EMBL/GenBank/DDBJ databases">
        <authorList>
            <person name="Partida-Martinez L."/>
            <person name="Huntemann M."/>
            <person name="Clum A."/>
            <person name="Wang J."/>
            <person name="Palaniappan K."/>
            <person name="Ritter S."/>
            <person name="Chen I.-M."/>
            <person name="Stamatis D."/>
            <person name="Reddy T."/>
            <person name="O'Malley R."/>
            <person name="Daum C."/>
            <person name="Shapiro N."/>
            <person name="Ivanova N."/>
            <person name="Kyrpides N."/>
            <person name="Woyke T."/>
        </authorList>
    </citation>
    <scope>NUCLEOTIDE SEQUENCE [LARGE SCALE GENOMIC DNA]</scope>
    <source>
        <strain evidence="2 3">AS2.3</strain>
    </source>
</reference>
<feature type="signal peptide" evidence="1">
    <location>
        <begin position="1"/>
        <end position="20"/>
    </location>
</feature>
<dbReference type="InterPro" id="IPR036514">
    <property type="entry name" value="SGNH_hydro_sf"/>
</dbReference>
<dbReference type="Proteomes" id="UP000517753">
    <property type="component" value="Unassembled WGS sequence"/>
</dbReference>
<evidence type="ECO:0008006" key="4">
    <source>
        <dbReference type="Google" id="ProtNLM"/>
    </source>
</evidence>
<keyword evidence="3" id="KW-1185">Reference proteome</keyword>
<dbReference type="Gene3D" id="3.40.50.1110">
    <property type="entry name" value="SGNH hydrolase"/>
    <property type="match status" value="1"/>
</dbReference>
<evidence type="ECO:0000313" key="3">
    <source>
        <dbReference type="Proteomes" id="UP000517753"/>
    </source>
</evidence>
<protein>
    <recommendedName>
        <fullName evidence="4">Glycosyl transferase family 1</fullName>
    </recommendedName>
</protein>
<evidence type="ECO:0000256" key="1">
    <source>
        <dbReference type="SAM" id="SignalP"/>
    </source>
</evidence>
<dbReference type="EMBL" id="JACCBY010000001">
    <property type="protein sequence ID" value="NYD89424.1"/>
    <property type="molecule type" value="Genomic_DNA"/>
</dbReference>
<dbReference type="SUPFAM" id="SSF52266">
    <property type="entry name" value="SGNH hydrolase"/>
    <property type="match status" value="1"/>
</dbReference>
<dbReference type="AlphaFoldDB" id="A0A7Y9FLD9"/>
<proteinExistence type="predicted"/>
<sequence>MMPRPILTALLALVLPTAAAAQRGPAPVVLPRTVLFIGNSFTQGAHSAVRNWHAATVTDLNGDGYGGVPALFKEFTEEAGLRYAVSLETQGGQSLAFHYDQRRHLFDRAWDVVVLQEFSTLDRDRPGDPARYIRSVGEMAALFRARNPAVRVNLMATWSRADQTYLPKGHWYGRGITAMAEDLRLAAEHARRANPTVSAVIPVGQAWNRAFAARVADPNPYDGVSYGQTNLWSYDQYHASIAGYYLEALVVFGRITGVDPRTLGRKERAADELGLSPDLAASLQLIAREQLLQG</sequence>
<reference evidence="2 3" key="2">
    <citation type="submission" date="2020-08" db="EMBL/GenBank/DDBJ databases">
        <title>The Agave Microbiome: Exploring the role of microbial communities in plant adaptations to desert environments.</title>
        <authorList>
            <person name="Partida-Martinez L.P."/>
        </authorList>
    </citation>
    <scope>NUCLEOTIDE SEQUENCE [LARGE SCALE GENOMIC DNA]</scope>
    <source>
        <strain evidence="2 3">AS2.3</strain>
    </source>
</reference>
<keyword evidence="1" id="KW-0732">Signal</keyword>
<accession>A0A7Y9FLD9</accession>
<comment type="caution">
    <text evidence="2">The sequence shown here is derived from an EMBL/GenBank/DDBJ whole genome shotgun (WGS) entry which is preliminary data.</text>
</comment>
<gene>
    <name evidence="2" type="ORF">HD841_001193</name>
</gene>